<protein>
    <recommendedName>
        <fullName evidence="3">Concanavalin A-like lectin/glucanases superfamily protein</fullName>
    </recommendedName>
</protein>
<evidence type="ECO:0008006" key="3">
    <source>
        <dbReference type="Google" id="ProtNLM"/>
    </source>
</evidence>
<keyword evidence="1" id="KW-0614">Plasmid</keyword>
<geneLocation type="plasmid" evidence="1 2">
    <name>unnamed3</name>
</geneLocation>
<evidence type="ECO:0000313" key="2">
    <source>
        <dbReference type="Proteomes" id="UP000509750"/>
    </source>
</evidence>
<dbReference type="RefSeq" id="WP_179171558.1">
    <property type="nucleotide sequence ID" value="NZ_CP058532.1"/>
</dbReference>
<dbReference type="Proteomes" id="UP000509750">
    <property type="component" value="Plasmid unnamed3"/>
</dbReference>
<dbReference type="EMBL" id="CP058532">
    <property type="protein sequence ID" value="QLG29984.1"/>
    <property type="molecule type" value="Genomic_DNA"/>
</dbReference>
<dbReference type="AlphaFoldDB" id="A0A7D5GPR2"/>
<dbReference type="KEGG" id="halg:HUG10_20470"/>
<reference evidence="1 2" key="1">
    <citation type="submission" date="2020-07" db="EMBL/GenBank/DDBJ databases">
        <title>Gai3-2, isolated from salt lake.</title>
        <authorList>
            <person name="Cui H."/>
            <person name="Shi X."/>
        </authorList>
    </citation>
    <scope>NUCLEOTIDE SEQUENCE [LARGE SCALE GENOMIC DNA]</scope>
    <source>
        <strain evidence="1 2">Gai3-2</strain>
        <plasmid evidence="1 2">unnamed3</plasmid>
    </source>
</reference>
<sequence>MEHGGQTYDVPVFDPADLPPGYRFFRTGAAGGTVGVLPVKPVATDPAYPFIRGYHSGTTYGLHDSAPTVIEDFESGLTNWNGDTQDATTVSSPSVSGSALAMINSNFNEVWNTTITVQQGDVIIAHIRGASASFQFGVVQTGSGDREGYALRHNQEDQIGPNTTLLYRMDEDIVDPTLATFDSSVLNANEFFTYVIAWGTDDTIRVNAYDSAGTFAGGLNATDPTHTSGGIGFRRGASDMDVYLDEVMTL</sequence>
<dbReference type="GeneID" id="56031261"/>
<gene>
    <name evidence="1" type="ORF">HUG10_20470</name>
</gene>
<evidence type="ECO:0000313" key="1">
    <source>
        <dbReference type="EMBL" id="QLG29984.1"/>
    </source>
</evidence>
<accession>A0A7D5GPR2</accession>
<organism evidence="1 2">
    <name type="scientific">Halorarum halophilum</name>
    <dbReference type="NCBI Taxonomy" id="2743090"/>
    <lineage>
        <taxon>Archaea</taxon>
        <taxon>Methanobacteriati</taxon>
        <taxon>Methanobacteriota</taxon>
        <taxon>Stenosarchaea group</taxon>
        <taxon>Halobacteria</taxon>
        <taxon>Halobacteriales</taxon>
        <taxon>Haloferacaceae</taxon>
        <taxon>Halorarum</taxon>
    </lineage>
</organism>
<name>A0A7D5GPR2_9EURY</name>
<keyword evidence="2" id="KW-1185">Reference proteome</keyword>
<proteinExistence type="predicted"/>